<protein>
    <submittedName>
        <fullName evidence="2">Uncharacterized protein</fullName>
    </submittedName>
</protein>
<evidence type="ECO:0000313" key="2">
    <source>
        <dbReference type="EMBL" id="MBI5129115.1"/>
    </source>
</evidence>
<sequence>MTDQKRAAIRELIERQTLLKTASKEVAREFLVREGIYTEDGNLSPRFGGVDRGAPRNNPDNSKRA</sequence>
<gene>
    <name evidence="2" type="ORF">HZA66_06715</name>
</gene>
<dbReference type="Proteomes" id="UP000782519">
    <property type="component" value="Unassembled WGS sequence"/>
</dbReference>
<reference evidence="2" key="1">
    <citation type="submission" date="2020-07" db="EMBL/GenBank/DDBJ databases">
        <title>Huge and variable diversity of episymbiotic CPR bacteria and DPANN archaea in groundwater ecosystems.</title>
        <authorList>
            <person name="He C.Y."/>
            <person name="Keren R."/>
            <person name="Whittaker M."/>
            <person name="Farag I.F."/>
            <person name="Doudna J."/>
            <person name="Cate J.H.D."/>
            <person name="Banfield J.F."/>
        </authorList>
    </citation>
    <scope>NUCLEOTIDE SEQUENCE</scope>
    <source>
        <strain evidence="2">NC_groundwater_1818_Pr3_B-0.1um_66_35</strain>
    </source>
</reference>
<dbReference type="AlphaFoldDB" id="A0A933RV00"/>
<organism evidence="2 3">
    <name type="scientific">Rhodopseudomonas palustris</name>
    <dbReference type="NCBI Taxonomy" id="1076"/>
    <lineage>
        <taxon>Bacteria</taxon>
        <taxon>Pseudomonadati</taxon>
        <taxon>Pseudomonadota</taxon>
        <taxon>Alphaproteobacteria</taxon>
        <taxon>Hyphomicrobiales</taxon>
        <taxon>Nitrobacteraceae</taxon>
        <taxon>Rhodopseudomonas</taxon>
    </lineage>
</organism>
<evidence type="ECO:0000313" key="3">
    <source>
        <dbReference type="Proteomes" id="UP000782519"/>
    </source>
</evidence>
<name>A0A933RV00_RHOPL</name>
<comment type="caution">
    <text evidence="2">The sequence shown here is derived from an EMBL/GenBank/DDBJ whole genome shotgun (WGS) entry which is preliminary data.</text>
</comment>
<feature type="region of interest" description="Disordered" evidence="1">
    <location>
        <begin position="39"/>
        <end position="65"/>
    </location>
</feature>
<dbReference type="EMBL" id="JACRJB010000018">
    <property type="protein sequence ID" value="MBI5129115.1"/>
    <property type="molecule type" value="Genomic_DNA"/>
</dbReference>
<proteinExistence type="predicted"/>
<evidence type="ECO:0000256" key="1">
    <source>
        <dbReference type="SAM" id="MobiDB-lite"/>
    </source>
</evidence>
<accession>A0A933RV00</accession>